<sequence>MPVLFENSIVVSFDETNYCLNMNANVGTK</sequence>
<gene>
    <name evidence="1" type="ORF">NCTC10254_01235</name>
</gene>
<name>A0A8B4H6S6_9CORY</name>
<reference evidence="1 2" key="1">
    <citation type="submission" date="2018-06" db="EMBL/GenBank/DDBJ databases">
        <authorList>
            <consortium name="Pathogen Informatics"/>
            <person name="Doyle S."/>
        </authorList>
    </citation>
    <scope>NUCLEOTIDE SEQUENCE [LARGE SCALE GENOMIC DNA]</scope>
    <source>
        <strain evidence="1 2">NCTC10254</strain>
    </source>
</reference>
<evidence type="ECO:0000313" key="2">
    <source>
        <dbReference type="Proteomes" id="UP000249886"/>
    </source>
</evidence>
<comment type="caution">
    <text evidence="1">The sequence shown here is derived from an EMBL/GenBank/DDBJ whole genome shotgun (WGS) entry which is preliminary data.</text>
</comment>
<dbReference type="Proteomes" id="UP000249886">
    <property type="component" value="Unassembled WGS sequence"/>
</dbReference>
<dbReference type="EMBL" id="UARK01000005">
    <property type="protein sequence ID" value="SPW28203.1"/>
    <property type="molecule type" value="Genomic_DNA"/>
</dbReference>
<proteinExistence type="predicted"/>
<protein>
    <submittedName>
        <fullName evidence="1">Uncharacterized protein</fullName>
    </submittedName>
</protein>
<evidence type="ECO:0000313" key="1">
    <source>
        <dbReference type="EMBL" id="SPW28203.1"/>
    </source>
</evidence>
<accession>A0A8B4H6S6</accession>
<organism evidence="1 2">
    <name type="scientific">Corynebacterium matruchotii</name>
    <dbReference type="NCBI Taxonomy" id="43768"/>
    <lineage>
        <taxon>Bacteria</taxon>
        <taxon>Bacillati</taxon>
        <taxon>Actinomycetota</taxon>
        <taxon>Actinomycetes</taxon>
        <taxon>Mycobacteriales</taxon>
        <taxon>Corynebacteriaceae</taxon>
        <taxon>Corynebacterium</taxon>
    </lineage>
</organism>
<dbReference type="AlphaFoldDB" id="A0A8B4H6S6"/>